<dbReference type="Pfam" id="PF00059">
    <property type="entry name" value="Lectin_C"/>
    <property type="match status" value="1"/>
</dbReference>
<dbReference type="PANTHER" id="PTHR47027">
    <property type="entry name" value="REVERSE TRANSCRIPTASE DOMAIN-CONTAINING PROTEIN"/>
    <property type="match status" value="1"/>
</dbReference>
<dbReference type="InterPro" id="IPR016186">
    <property type="entry name" value="C-type_lectin-like/link_sf"/>
</dbReference>
<dbReference type="EMBL" id="LSMT01001110">
    <property type="protein sequence ID" value="PFX12978.1"/>
    <property type="molecule type" value="Genomic_DNA"/>
</dbReference>
<dbReference type="OrthoDB" id="6133475at2759"/>
<evidence type="ECO:0000259" key="1">
    <source>
        <dbReference type="PROSITE" id="PS50041"/>
    </source>
</evidence>
<dbReference type="Gene3D" id="3.10.100.10">
    <property type="entry name" value="Mannose-Binding Protein A, subunit A"/>
    <property type="match status" value="1"/>
</dbReference>
<comment type="caution">
    <text evidence="2">The sequence shown here is derived from an EMBL/GenBank/DDBJ whole genome shotgun (WGS) entry which is preliminary data.</text>
</comment>
<dbReference type="PROSITE" id="PS50041">
    <property type="entry name" value="C_TYPE_LECTIN_2"/>
    <property type="match status" value="1"/>
</dbReference>
<protein>
    <recommendedName>
        <fullName evidence="1">C-type lectin domain-containing protein</fullName>
    </recommendedName>
</protein>
<proteinExistence type="predicted"/>
<accession>A0A2B4R9B0</accession>
<organism evidence="2 3">
    <name type="scientific">Stylophora pistillata</name>
    <name type="common">Smooth cauliflower coral</name>
    <dbReference type="NCBI Taxonomy" id="50429"/>
    <lineage>
        <taxon>Eukaryota</taxon>
        <taxon>Metazoa</taxon>
        <taxon>Cnidaria</taxon>
        <taxon>Anthozoa</taxon>
        <taxon>Hexacorallia</taxon>
        <taxon>Scleractinia</taxon>
        <taxon>Astrocoeniina</taxon>
        <taxon>Pocilloporidae</taxon>
        <taxon>Stylophora</taxon>
    </lineage>
</organism>
<evidence type="ECO:0000313" key="2">
    <source>
        <dbReference type="EMBL" id="PFX12978.1"/>
    </source>
</evidence>
<dbReference type="STRING" id="50429.A0A2B4R9B0"/>
<dbReference type="InterPro" id="IPR016187">
    <property type="entry name" value="CTDL_fold"/>
</dbReference>
<dbReference type="AlphaFoldDB" id="A0A2B4R9B0"/>
<dbReference type="CDD" id="cd00037">
    <property type="entry name" value="CLECT"/>
    <property type="match status" value="1"/>
</dbReference>
<dbReference type="Proteomes" id="UP000225706">
    <property type="component" value="Unassembled WGS sequence"/>
</dbReference>
<evidence type="ECO:0000313" key="3">
    <source>
        <dbReference type="Proteomes" id="UP000225706"/>
    </source>
</evidence>
<dbReference type="PANTHER" id="PTHR47027:SF20">
    <property type="entry name" value="REVERSE TRANSCRIPTASE-LIKE PROTEIN WITH RNA-DIRECTED DNA POLYMERASE DOMAIN"/>
    <property type="match status" value="1"/>
</dbReference>
<feature type="domain" description="C-type lectin" evidence="1">
    <location>
        <begin position="391"/>
        <end position="482"/>
    </location>
</feature>
<dbReference type="InterPro" id="IPR001304">
    <property type="entry name" value="C-type_lectin-like"/>
</dbReference>
<keyword evidence="3" id="KW-1185">Reference proteome</keyword>
<name>A0A2B4R9B0_STYPI</name>
<reference evidence="3" key="1">
    <citation type="journal article" date="2017" name="bioRxiv">
        <title>Comparative analysis of the genomes of Stylophora pistillata and Acropora digitifera provides evidence for extensive differences between species of corals.</title>
        <authorList>
            <person name="Voolstra C.R."/>
            <person name="Li Y."/>
            <person name="Liew Y.J."/>
            <person name="Baumgarten S."/>
            <person name="Zoccola D."/>
            <person name="Flot J.-F."/>
            <person name="Tambutte S."/>
            <person name="Allemand D."/>
            <person name="Aranda M."/>
        </authorList>
    </citation>
    <scope>NUCLEOTIDE SEQUENCE [LARGE SCALE GENOMIC DNA]</scope>
</reference>
<gene>
    <name evidence="2" type="ORF">AWC38_SpisGene22985</name>
</gene>
<dbReference type="SUPFAM" id="SSF56436">
    <property type="entry name" value="C-type lectin-like"/>
    <property type="match status" value="1"/>
</dbReference>
<sequence length="497" mass="57349">MQLPFFSGRNVTAISACAPTLDAEEEVKEAFYADLDELISATSTQDKLVILGDFNAKQPIKQSLCDTPTLDEVKAILRMKSNKAACPDGIPADVYKFGGEKLQEQLHQLIIKIWAEEKIPPEPKNANIVQIYKRKGDRSECGNYRGTSLFSTAVVEFQCADDNAIAAHPQEDLKTILDAFNYAYTQLGLKINAKKTQVLFQPSPKDTVKTPPSIKTGETVLESVDNFTYLGSTLSSHANVDAEVNYRIQQAAAAFEKLQSRVFQDRDISVESVIVRNRLRWSGHVVRMENNRLPKQMFYSELTEGKRDVGGQKKRFKDRLRSHRNQCAIDTKEWENLAMNRNIWRKGIRDGVEKFEERRSEGIRLKRERKKEKQEQPRTELPPGVKICSSYSFGTHTQDLNWKKANNKCKEQENSSLITMETDEEWNFVKNLTKKDGQSNRRWFIGLERVNRSYNWRWLSEETAWTNGSSPRKWRWIRGEPNHHKTEHWGEMLRDGK</sequence>